<dbReference type="Pfam" id="PF00560">
    <property type="entry name" value="LRR_1"/>
    <property type="match status" value="1"/>
</dbReference>
<keyword evidence="5" id="KW-0677">Repeat</keyword>
<dbReference type="PANTHER" id="PTHR48054">
    <property type="entry name" value="RECEPTOR KINASE-LIKE PROTEIN XA21"/>
    <property type="match status" value="1"/>
</dbReference>
<keyword evidence="6" id="KW-0472">Membrane</keyword>
<name>A0A7J8PLV9_GOSRA</name>
<feature type="non-terminal residue" evidence="7">
    <location>
        <position position="1"/>
    </location>
</feature>
<gene>
    <name evidence="7" type="ORF">Gorai_018982</name>
</gene>
<protein>
    <recommendedName>
        <fullName evidence="9">Leucine-rich repeat-containing N-terminal plant-type domain-containing protein</fullName>
    </recommendedName>
</protein>
<keyword evidence="4" id="KW-0732">Signal</keyword>
<sequence>MSLVGQLPSSIFNISSLKEIRVYNNSISGYIPSDMCDHLHHLQVFEISTNKFFGHIPSNIGECKNLQTLSLSLNQLNGFIPSSIGNLTNLEVLYLDGNSLHGEIPWEMGNLRKMEIFVAKGMRLSGRIPPSIFNISSLKRINLHDNFLS</sequence>
<dbReference type="Proteomes" id="UP000593578">
    <property type="component" value="Unassembled WGS sequence"/>
</dbReference>
<evidence type="ECO:0000256" key="3">
    <source>
        <dbReference type="ARBA" id="ARBA00022614"/>
    </source>
</evidence>
<evidence type="ECO:0000313" key="7">
    <source>
        <dbReference type="EMBL" id="MBA0590269.1"/>
    </source>
</evidence>
<dbReference type="InterPro" id="IPR032675">
    <property type="entry name" value="LRR_dom_sf"/>
</dbReference>
<proteinExistence type="predicted"/>
<evidence type="ECO:0000256" key="4">
    <source>
        <dbReference type="ARBA" id="ARBA00022729"/>
    </source>
</evidence>
<keyword evidence="3" id="KW-0433">Leucine-rich repeat</keyword>
<evidence type="ECO:0008006" key="9">
    <source>
        <dbReference type="Google" id="ProtNLM"/>
    </source>
</evidence>
<evidence type="ECO:0000256" key="1">
    <source>
        <dbReference type="ARBA" id="ARBA00004236"/>
    </source>
</evidence>
<evidence type="ECO:0000256" key="5">
    <source>
        <dbReference type="ARBA" id="ARBA00022737"/>
    </source>
</evidence>
<evidence type="ECO:0000256" key="6">
    <source>
        <dbReference type="ARBA" id="ARBA00023136"/>
    </source>
</evidence>
<dbReference type="SUPFAM" id="SSF52058">
    <property type="entry name" value="L domain-like"/>
    <property type="match status" value="1"/>
</dbReference>
<keyword evidence="2" id="KW-1003">Cell membrane</keyword>
<reference evidence="7 8" key="1">
    <citation type="journal article" date="2019" name="Genome Biol. Evol.">
        <title>Insights into the evolution of the New World diploid cottons (Gossypium, subgenus Houzingenia) based on genome sequencing.</title>
        <authorList>
            <person name="Grover C.E."/>
            <person name="Arick M.A. 2nd"/>
            <person name="Thrash A."/>
            <person name="Conover J.L."/>
            <person name="Sanders W.S."/>
            <person name="Peterson D.G."/>
            <person name="Frelichowski J.E."/>
            <person name="Scheffler J.A."/>
            <person name="Scheffler B.E."/>
            <person name="Wendel J.F."/>
        </authorList>
    </citation>
    <scope>NUCLEOTIDE SEQUENCE [LARGE SCALE GENOMIC DNA]</scope>
    <source>
        <strain evidence="7">8</strain>
        <tissue evidence="7">Leaf</tissue>
    </source>
</reference>
<dbReference type="FunFam" id="3.80.10.10:FF:000299">
    <property type="entry name" value="Piriformospora indica-insensitive protein 2"/>
    <property type="match status" value="1"/>
</dbReference>
<evidence type="ECO:0000313" key="8">
    <source>
        <dbReference type="Proteomes" id="UP000593578"/>
    </source>
</evidence>
<dbReference type="InterPro" id="IPR001611">
    <property type="entry name" value="Leu-rich_rpt"/>
</dbReference>
<evidence type="ECO:0000256" key="2">
    <source>
        <dbReference type="ARBA" id="ARBA00022475"/>
    </source>
</evidence>
<organism evidence="7 8">
    <name type="scientific">Gossypium raimondii</name>
    <name type="common">Peruvian cotton</name>
    <name type="synonym">Gossypium klotzschianum subsp. raimondii</name>
    <dbReference type="NCBI Taxonomy" id="29730"/>
    <lineage>
        <taxon>Eukaryota</taxon>
        <taxon>Viridiplantae</taxon>
        <taxon>Streptophyta</taxon>
        <taxon>Embryophyta</taxon>
        <taxon>Tracheophyta</taxon>
        <taxon>Spermatophyta</taxon>
        <taxon>Magnoliopsida</taxon>
        <taxon>eudicotyledons</taxon>
        <taxon>Gunneridae</taxon>
        <taxon>Pentapetalae</taxon>
        <taxon>rosids</taxon>
        <taxon>malvids</taxon>
        <taxon>Malvales</taxon>
        <taxon>Malvaceae</taxon>
        <taxon>Malvoideae</taxon>
        <taxon>Gossypium</taxon>
    </lineage>
</organism>
<dbReference type="InterPro" id="IPR052592">
    <property type="entry name" value="LRR-RLK"/>
</dbReference>
<comment type="subcellular location">
    <subcellularLocation>
        <location evidence="1">Cell membrane</location>
    </subcellularLocation>
</comment>
<comment type="caution">
    <text evidence="7">The sequence shown here is derived from an EMBL/GenBank/DDBJ whole genome shotgun (WGS) entry which is preliminary data.</text>
</comment>
<dbReference type="GO" id="GO:0005886">
    <property type="term" value="C:plasma membrane"/>
    <property type="evidence" value="ECO:0007669"/>
    <property type="project" value="UniProtKB-SubCell"/>
</dbReference>
<dbReference type="PANTHER" id="PTHR48054:SF77">
    <property type="entry name" value="RECEPTOR KINASE-LIKE PROTEIN XA21"/>
    <property type="match status" value="1"/>
</dbReference>
<dbReference type="EMBL" id="JABEZZ010000007">
    <property type="protein sequence ID" value="MBA0590269.1"/>
    <property type="molecule type" value="Genomic_DNA"/>
</dbReference>
<accession>A0A7J8PLV9</accession>
<dbReference type="Pfam" id="PF13855">
    <property type="entry name" value="LRR_8"/>
    <property type="match status" value="1"/>
</dbReference>
<dbReference type="AlphaFoldDB" id="A0A7J8PLV9"/>
<dbReference type="Gene3D" id="3.80.10.10">
    <property type="entry name" value="Ribonuclease Inhibitor"/>
    <property type="match status" value="1"/>
</dbReference>